<evidence type="ECO:0000256" key="3">
    <source>
        <dbReference type="ARBA" id="ARBA00022553"/>
    </source>
</evidence>
<dbReference type="EMBL" id="JBGCUO010000003">
    <property type="protein sequence ID" value="MEY1663097.1"/>
    <property type="molecule type" value="Genomic_DNA"/>
</dbReference>
<dbReference type="InterPro" id="IPR003594">
    <property type="entry name" value="HATPase_dom"/>
</dbReference>
<keyword evidence="6" id="KW-0418">Kinase</keyword>
<dbReference type="Pfam" id="PF02518">
    <property type="entry name" value="HATPase_c"/>
    <property type="match status" value="1"/>
</dbReference>
<feature type="transmembrane region" description="Helical" evidence="4">
    <location>
        <begin position="49"/>
        <end position="68"/>
    </location>
</feature>
<dbReference type="GO" id="GO:0016301">
    <property type="term" value="F:kinase activity"/>
    <property type="evidence" value="ECO:0007669"/>
    <property type="project" value="UniProtKB-KW"/>
</dbReference>
<comment type="caution">
    <text evidence="6">The sequence shown here is derived from an EMBL/GenBank/DDBJ whole genome shotgun (WGS) entry which is preliminary data.</text>
</comment>
<dbReference type="Pfam" id="PF25323">
    <property type="entry name" value="6TM_PilS"/>
    <property type="match status" value="1"/>
</dbReference>
<protein>
    <recommendedName>
        <fullName evidence="2">histidine kinase</fullName>
        <ecNumber evidence="2">2.7.13.3</ecNumber>
    </recommendedName>
</protein>
<gene>
    <name evidence="6" type="ORF">AB5I84_13120</name>
</gene>
<evidence type="ECO:0000313" key="7">
    <source>
        <dbReference type="Proteomes" id="UP001562065"/>
    </source>
</evidence>
<keyword evidence="4" id="KW-1133">Transmembrane helix</keyword>
<sequence>MTELRGRRLQRWSPAQVYALYRLLLAALLVLVFLLSRDSKPVLGSYNPTLFAGTALLYLALALTYLALPALSRRFAAQFSMVAVLTDIVVLTLLVHASGGTGSSLTVLLIVTVAAACIILPGRLGLMAAAAASLTMMLEQFLFSLGHQLDNPLHLTESATLGLAFFAVALITQQVVQRLTLSEQLAERQLSAIHQLEILNQQVVNRMRTGVLVFEADGHVLLHNDSAHQLFPELDQQRVLPGALREHFQLWQQANGQPLPPLPDTVELPALDVGFARLPEQAGVFIAFLENRARVMQEAQQLKLASLGRLTATIAHEIRNPLSAIAQAAELLSDTPDRNAEDQHLLRIVQRHVLRLDGIVNDVLGLSRTTVGEAAQLDLQQALAAAARRFAEHGHAAASLQLLPCPSLPLVRFDAHHLEQVLDNLLHNAVSHGGAPVQLAAGRHPHSGLPWVSVRDHGAGISDANRDNVFEPFFTTSREGTGLGLFVCRGICESHQARLHFEAAEPGTRFIITFAHPDRVFR</sequence>
<dbReference type="InterPro" id="IPR005467">
    <property type="entry name" value="His_kinase_dom"/>
</dbReference>
<feature type="domain" description="Histidine kinase" evidence="5">
    <location>
        <begin position="313"/>
        <end position="518"/>
    </location>
</feature>
<keyword evidence="4" id="KW-0472">Membrane</keyword>
<dbReference type="SMART" id="SM00387">
    <property type="entry name" value="HATPase_c"/>
    <property type="match status" value="1"/>
</dbReference>
<name>A0ABV4AKN3_9GAMM</name>
<reference evidence="6 7" key="1">
    <citation type="submission" date="2024-07" db="EMBL/GenBank/DDBJ databases">
        <authorList>
            <person name="Ren Q."/>
        </authorList>
    </citation>
    <scope>NUCLEOTIDE SEQUENCE [LARGE SCALE GENOMIC DNA]</scope>
    <source>
        <strain evidence="6 7">REN37</strain>
    </source>
</reference>
<dbReference type="Gene3D" id="1.10.287.130">
    <property type="match status" value="1"/>
</dbReference>
<keyword evidence="7" id="KW-1185">Reference proteome</keyword>
<dbReference type="InterPro" id="IPR036097">
    <property type="entry name" value="HisK_dim/P_sf"/>
</dbReference>
<dbReference type="InterPro" id="IPR004358">
    <property type="entry name" value="Sig_transdc_His_kin-like_C"/>
</dbReference>
<evidence type="ECO:0000313" key="6">
    <source>
        <dbReference type="EMBL" id="MEY1663097.1"/>
    </source>
</evidence>
<dbReference type="SUPFAM" id="SSF47384">
    <property type="entry name" value="Homodimeric domain of signal transducing histidine kinase"/>
    <property type="match status" value="1"/>
</dbReference>
<evidence type="ECO:0000256" key="4">
    <source>
        <dbReference type="SAM" id="Phobius"/>
    </source>
</evidence>
<keyword evidence="3" id="KW-0597">Phosphoprotein</keyword>
<dbReference type="PRINTS" id="PR00344">
    <property type="entry name" value="BCTRLSENSOR"/>
</dbReference>
<organism evidence="6 7">
    <name type="scientific">Isoalcanivorax beigongshangi</name>
    <dbReference type="NCBI Taxonomy" id="3238810"/>
    <lineage>
        <taxon>Bacteria</taxon>
        <taxon>Pseudomonadati</taxon>
        <taxon>Pseudomonadota</taxon>
        <taxon>Gammaproteobacteria</taxon>
        <taxon>Oceanospirillales</taxon>
        <taxon>Alcanivoracaceae</taxon>
        <taxon>Isoalcanivorax</taxon>
    </lineage>
</organism>
<dbReference type="PROSITE" id="PS50109">
    <property type="entry name" value="HIS_KIN"/>
    <property type="match status" value="1"/>
</dbReference>
<evidence type="ECO:0000256" key="2">
    <source>
        <dbReference type="ARBA" id="ARBA00012438"/>
    </source>
</evidence>
<dbReference type="PANTHER" id="PTHR43065:SF52">
    <property type="entry name" value="SENSOR PROTEIN KINASE PILS"/>
    <property type="match status" value="1"/>
</dbReference>
<dbReference type="Pfam" id="PF00512">
    <property type="entry name" value="HisKA"/>
    <property type="match status" value="1"/>
</dbReference>
<dbReference type="CDD" id="cd00082">
    <property type="entry name" value="HisKA"/>
    <property type="match status" value="1"/>
</dbReference>
<dbReference type="SMART" id="SM00388">
    <property type="entry name" value="HisKA"/>
    <property type="match status" value="1"/>
</dbReference>
<accession>A0ABV4AKN3</accession>
<feature type="transmembrane region" description="Helical" evidence="4">
    <location>
        <begin position="75"/>
        <end position="95"/>
    </location>
</feature>
<feature type="transmembrane region" description="Helical" evidence="4">
    <location>
        <begin position="101"/>
        <end position="120"/>
    </location>
</feature>
<evidence type="ECO:0000256" key="1">
    <source>
        <dbReference type="ARBA" id="ARBA00000085"/>
    </source>
</evidence>
<keyword evidence="6" id="KW-0808">Transferase</keyword>
<proteinExistence type="predicted"/>
<comment type="catalytic activity">
    <reaction evidence="1">
        <text>ATP + protein L-histidine = ADP + protein N-phospho-L-histidine.</text>
        <dbReference type="EC" id="2.7.13.3"/>
    </reaction>
</comment>
<dbReference type="RefSeq" id="WP_369456370.1">
    <property type="nucleotide sequence ID" value="NZ_JBGCUO010000003.1"/>
</dbReference>
<dbReference type="Proteomes" id="UP001562065">
    <property type="component" value="Unassembled WGS sequence"/>
</dbReference>
<evidence type="ECO:0000259" key="5">
    <source>
        <dbReference type="PROSITE" id="PS50109"/>
    </source>
</evidence>
<dbReference type="InterPro" id="IPR003661">
    <property type="entry name" value="HisK_dim/P_dom"/>
</dbReference>
<dbReference type="Gene3D" id="3.30.565.10">
    <property type="entry name" value="Histidine kinase-like ATPase, C-terminal domain"/>
    <property type="match status" value="1"/>
</dbReference>
<dbReference type="EC" id="2.7.13.3" evidence="2"/>
<dbReference type="InterPro" id="IPR036890">
    <property type="entry name" value="HATPase_C_sf"/>
</dbReference>
<feature type="transmembrane region" description="Helical" evidence="4">
    <location>
        <begin position="20"/>
        <end position="37"/>
    </location>
</feature>
<dbReference type="PANTHER" id="PTHR43065">
    <property type="entry name" value="SENSOR HISTIDINE KINASE"/>
    <property type="match status" value="1"/>
</dbReference>
<keyword evidence="4" id="KW-0812">Transmembrane</keyword>
<dbReference type="SUPFAM" id="SSF55874">
    <property type="entry name" value="ATPase domain of HSP90 chaperone/DNA topoisomerase II/histidine kinase"/>
    <property type="match status" value="1"/>
</dbReference>